<dbReference type="EMBL" id="JBHLWO010000002">
    <property type="protein sequence ID" value="MFC0319997.1"/>
    <property type="molecule type" value="Genomic_DNA"/>
</dbReference>
<proteinExistence type="predicted"/>
<organism evidence="2 3">
    <name type="scientific">Olivibacter oleidegradans</name>
    <dbReference type="NCBI Taxonomy" id="760123"/>
    <lineage>
        <taxon>Bacteria</taxon>
        <taxon>Pseudomonadati</taxon>
        <taxon>Bacteroidota</taxon>
        <taxon>Sphingobacteriia</taxon>
        <taxon>Sphingobacteriales</taxon>
        <taxon>Sphingobacteriaceae</taxon>
        <taxon>Olivibacter</taxon>
    </lineage>
</organism>
<keyword evidence="1" id="KW-0812">Transmembrane</keyword>
<evidence type="ECO:0000313" key="3">
    <source>
        <dbReference type="Proteomes" id="UP001589774"/>
    </source>
</evidence>
<dbReference type="PROSITE" id="PS51257">
    <property type="entry name" value="PROKAR_LIPOPROTEIN"/>
    <property type="match status" value="1"/>
</dbReference>
<feature type="transmembrane region" description="Helical" evidence="1">
    <location>
        <begin position="7"/>
        <end position="28"/>
    </location>
</feature>
<reference evidence="2 3" key="1">
    <citation type="submission" date="2024-09" db="EMBL/GenBank/DDBJ databases">
        <authorList>
            <person name="Sun Q."/>
            <person name="Mori K."/>
        </authorList>
    </citation>
    <scope>NUCLEOTIDE SEQUENCE [LARGE SCALE GENOMIC DNA]</scope>
    <source>
        <strain evidence="2 3">CCM 7765</strain>
    </source>
</reference>
<feature type="transmembrane region" description="Helical" evidence="1">
    <location>
        <begin position="98"/>
        <end position="116"/>
    </location>
</feature>
<feature type="transmembrane region" description="Helical" evidence="1">
    <location>
        <begin position="157"/>
        <end position="179"/>
    </location>
</feature>
<accession>A0ABV6HM91</accession>
<feature type="transmembrane region" description="Helical" evidence="1">
    <location>
        <begin position="40"/>
        <end position="60"/>
    </location>
</feature>
<dbReference type="Proteomes" id="UP001589774">
    <property type="component" value="Unassembled WGS sequence"/>
</dbReference>
<keyword evidence="3" id="KW-1185">Reference proteome</keyword>
<evidence type="ECO:0000256" key="1">
    <source>
        <dbReference type="SAM" id="Phobius"/>
    </source>
</evidence>
<feature type="transmembrane region" description="Helical" evidence="1">
    <location>
        <begin position="128"/>
        <end position="145"/>
    </location>
</feature>
<name>A0ABV6HM91_9SPHI</name>
<keyword evidence="1" id="KW-1133">Transmembrane helix</keyword>
<feature type="transmembrane region" description="Helical" evidence="1">
    <location>
        <begin position="72"/>
        <end position="92"/>
    </location>
</feature>
<evidence type="ECO:0000313" key="2">
    <source>
        <dbReference type="EMBL" id="MFC0319997.1"/>
    </source>
</evidence>
<gene>
    <name evidence="2" type="ORF">ACFFI0_16860</name>
</gene>
<dbReference type="RefSeq" id="WP_130855392.1">
    <property type="nucleotide sequence ID" value="NZ_JBHLWO010000002.1"/>
</dbReference>
<comment type="caution">
    <text evidence="2">The sequence shown here is derived from an EMBL/GenBank/DDBJ whole genome shotgun (WGS) entry which is preliminary data.</text>
</comment>
<protein>
    <submittedName>
        <fullName evidence="2">Uncharacterized protein</fullName>
    </submittedName>
</protein>
<keyword evidence="1" id="KW-0472">Membrane</keyword>
<sequence>MKKQSSIYSSIIGVACVTLFLLLIPFVAMHFTNEVNWSSLDFIIMGALIFGTGISFTWLVRRSPNLMYRIAISITVVATFLMIWANLAVGLIGSGPNIGNLMYIAVAIVVIVGSLLSQFKAAGMERAMYVTVLTLVVLATIALLAGMQHHGSSVIEILGVNGFFAGLFLVSAALFHYAAKNALNRTSL</sequence>